<proteinExistence type="predicted"/>
<evidence type="ECO:0000313" key="3">
    <source>
        <dbReference type="Proteomes" id="UP000559860"/>
    </source>
</evidence>
<protein>
    <submittedName>
        <fullName evidence="2">Uncharacterized protein</fullName>
    </submittedName>
</protein>
<sequence length="127" mass="13096">MQGVISTATGRMLASLLLLVGLMLPATLSPATSASFPMAAMPCMDMGCDATAAPVPDRPVSCHAPGRHHGHAVDSCCPQGACAAWLPTPTAQAPSALHRVASVQPVRSDRRAGRVLAPTLRPPRLRG</sequence>
<organism evidence="2 3">
    <name type="scientific">Gluconacetobacter aggeris</name>
    <dbReference type="NCBI Taxonomy" id="1286186"/>
    <lineage>
        <taxon>Bacteria</taxon>
        <taxon>Pseudomonadati</taxon>
        <taxon>Pseudomonadota</taxon>
        <taxon>Alphaproteobacteria</taxon>
        <taxon>Acetobacterales</taxon>
        <taxon>Acetobacteraceae</taxon>
        <taxon>Gluconacetobacter</taxon>
    </lineage>
</organism>
<evidence type="ECO:0000256" key="1">
    <source>
        <dbReference type="SAM" id="MobiDB-lite"/>
    </source>
</evidence>
<gene>
    <name evidence="2" type="ORF">HLH36_00395</name>
</gene>
<dbReference type="EMBL" id="JABEQD010000001">
    <property type="protein sequence ID" value="MBB2166830.1"/>
    <property type="molecule type" value="Genomic_DNA"/>
</dbReference>
<reference evidence="2 3" key="1">
    <citation type="submission" date="2020-04" db="EMBL/GenBank/DDBJ databases">
        <title>Description of novel Gluconacetobacter.</title>
        <authorList>
            <person name="Sombolestani A."/>
        </authorList>
    </citation>
    <scope>NUCLEOTIDE SEQUENCE [LARGE SCALE GENOMIC DNA]</scope>
    <source>
        <strain evidence="2 3">LMG 27801</strain>
    </source>
</reference>
<dbReference type="Proteomes" id="UP000559860">
    <property type="component" value="Unassembled WGS sequence"/>
</dbReference>
<name>A0A7W4NXQ7_9PROT</name>
<evidence type="ECO:0000313" key="2">
    <source>
        <dbReference type="EMBL" id="MBB2166830.1"/>
    </source>
</evidence>
<keyword evidence="3" id="KW-1185">Reference proteome</keyword>
<feature type="region of interest" description="Disordered" evidence="1">
    <location>
        <begin position="102"/>
        <end position="127"/>
    </location>
</feature>
<dbReference type="RefSeq" id="WP_182984557.1">
    <property type="nucleotide sequence ID" value="NZ_JABEQD010000001.1"/>
</dbReference>
<accession>A0A7W4NXQ7</accession>
<dbReference type="AlphaFoldDB" id="A0A7W4NXQ7"/>
<comment type="caution">
    <text evidence="2">The sequence shown here is derived from an EMBL/GenBank/DDBJ whole genome shotgun (WGS) entry which is preliminary data.</text>
</comment>